<proteinExistence type="predicted"/>
<reference evidence="2 3" key="1">
    <citation type="submission" date="2024-04" db="EMBL/GenBank/DDBJ databases">
        <title>Phyllosticta paracitricarpa is synonymous to the EU quarantine fungus P. citricarpa based on phylogenomic analyses.</title>
        <authorList>
            <consortium name="Lawrence Berkeley National Laboratory"/>
            <person name="Van Ingen-Buijs V.A."/>
            <person name="Van Westerhoven A.C."/>
            <person name="Haridas S."/>
            <person name="Skiadas P."/>
            <person name="Martin F."/>
            <person name="Groenewald J.Z."/>
            <person name="Crous P.W."/>
            <person name="Seidl M.F."/>
        </authorList>
    </citation>
    <scope>NUCLEOTIDE SEQUENCE [LARGE SCALE GENOMIC DNA]</scope>
    <source>
        <strain evidence="2 3">CBS 123371</strain>
    </source>
</reference>
<organism evidence="2 3">
    <name type="scientific">Phyllosticta citriasiana</name>
    <dbReference type="NCBI Taxonomy" id="595635"/>
    <lineage>
        <taxon>Eukaryota</taxon>
        <taxon>Fungi</taxon>
        <taxon>Dikarya</taxon>
        <taxon>Ascomycota</taxon>
        <taxon>Pezizomycotina</taxon>
        <taxon>Dothideomycetes</taxon>
        <taxon>Dothideomycetes incertae sedis</taxon>
        <taxon>Botryosphaeriales</taxon>
        <taxon>Phyllostictaceae</taxon>
        <taxon>Phyllosticta</taxon>
    </lineage>
</organism>
<feature type="compositionally biased region" description="Basic and acidic residues" evidence="1">
    <location>
        <begin position="90"/>
        <end position="100"/>
    </location>
</feature>
<comment type="caution">
    <text evidence="2">The sequence shown here is derived from an EMBL/GenBank/DDBJ whole genome shotgun (WGS) entry which is preliminary data.</text>
</comment>
<keyword evidence="3" id="KW-1185">Reference proteome</keyword>
<dbReference type="EMBL" id="JBBPHU010000015">
    <property type="protein sequence ID" value="KAK7510123.1"/>
    <property type="molecule type" value="Genomic_DNA"/>
</dbReference>
<evidence type="ECO:0000256" key="1">
    <source>
        <dbReference type="SAM" id="MobiDB-lite"/>
    </source>
</evidence>
<gene>
    <name evidence="2" type="ORF">IWZ03DRAFT_363637</name>
</gene>
<feature type="region of interest" description="Disordered" evidence="1">
    <location>
        <begin position="1"/>
        <end position="60"/>
    </location>
</feature>
<name>A0ABR1K8T5_9PEZI</name>
<evidence type="ECO:0000313" key="3">
    <source>
        <dbReference type="Proteomes" id="UP001363622"/>
    </source>
</evidence>
<sequence>MSGSQDAVAVAGGRAWRNGAVEKRSDVSGGSRSDTCPPTQYETRRDEEKGSEEYRVEAGRARVRNENGSISRPALRLATRPFCPPHRARTRDARRAEKGSARRTAARRFATLNVDPVDPRLEVSSGAPWMVVIIESGKTDVGESCVDLVVVVVLSWTGQANGALHVDTVAGVHPTAATDRRDSKKFNEIDDKKNLQDAK</sequence>
<feature type="compositionally biased region" description="Basic and acidic residues" evidence="1">
    <location>
        <begin position="42"/>
        <end position="60"/>
    </location>
</feature>
<evidence type="ECO:0000313" key="2">
    <source>
        <dbReference type="EMBL" id="KAK7510123.1"/>
    </source>
</evidence>
<feature type="compositionally biased region" description="Polar residues" evidence="1">
    <location>
        <begin position="28"/>
        <end position="41"/>
    </location>
</feature>
<feature type="region of interest" description="Disordered" evidence="1">
    <location>
        <begin position="82"/>
        <end position="104"/>
    </location>
</feature>
<feature type="region of interest" description="Disordered" evidence="1">
    <location>
        <begin position="179"/>
        <end position="199"/>
    </location>
</feature>
<dbReference type="Proteomes" id="UP001363622">
    <property type="component" value="Unassembled WGS sequence"/>
</dbReference>
<protein>
    <submittedName>
        <fullName evidence="2">Uncharacterized protein</fullName>
    </submittedName>
</protein>
<accession>A0ABR1K8T5</accession>